<dbReference type="OrthoDB" id="25002at2759"/>
<reference evidence="2 3" key="1">
    <citation type="journal article" date="2018" name="Sci. Rep.">
        <title>Genomic signatures of local adaptation to the degree of environmental predictability in rotifers.</title>
        <authorList>
            <person name="Franch-Gras L."/>
            <person name="Hahn C."/>
            <person name="Garcia-Roger E.M."/>
            <person name="Carmona M.J."/>
            <person name="Serra M."/>
            <person name="Gomez A."/>
        </authorList>
    </citation>
    <scope>NUCLEOTIDE SEQUENCE [LARGE SCALE GENOMIC DNA]</scope>
    <source>
        <strain evidence="2">HYR1</strain>
    </source>
</reference>
<evidence type="ECO:0000313" key="2">
    <source>
        <dbReference type="EMBL" id="RNA04737.1"/>
    </source>
</evidence>
<dbReference type="STRING" id="10195.A0A3M7PZX4"/>
<sequence>MNKFKKSKNYSLPNFEYKRYEEEIVKLESCALQTLGFDVLINHAHTFIIKTCQMIKAPRDLAEAAYFTATNSLILTNFCVRFSSEKIACFCIFLACKGTDLIIPTSTEGLQWYQYVKHDIVEQELEGRLNISKDYLTIYQKCSPMVQKKIGKPKSAEQQAQNPLYKQPQVKKPYPPQMNPHHVLHKNKNKIKVEKEKDTVIYRNPPGPEGKIIHLDIISSDLAVVNLTFIMAIFVPFLKP</sequence>
<accession>A0A3M7PZX4</accession>
<name>A0A3M7PZX4_BRAPC</name>
<protein>
    <submittedName>
        <fullName evidence="2">Cyclin-T</fullName>
    </submittedName>
</protein>
<dbReference type="Pfam" id="PF21797">
    <property type="entry name" value="CycT2-like_C"/>
    <property type="match status" value="1"/>
</dbReference>
<evidence type="ECO:0000256" key="1">
    <source>
        <dbReference type="ARBA" id="ARBA00023127"/>
    </source>
</evidence>
<dbReference type="SUPFAM" id="SSF47954">
    <property type="entry name" value="Cyclin-like"/>
    <property type="match status" value="1"/>
</dbReference>
<dbReference type="Gene3D" id="1.10.472.10">
    <property type="entry name" value="Cyclin-like"/>
    <property type="match status" value="1"/>
</dbReference>
<dbReference type="Proteomes" id="UP000276133">
    <property type="component" value="Unassembled WGS sequence"/>
</dbReference>
<dbReference type="GO" id="GO:0016538">
    <property type="term" value="F:cyclin-dependent protein serine/threonine kinase regulator activity"/>
    <property type="evidence" value="ECO:0007669"/>
    <property type="project" value="InterPro"/>
</dbReference>
<dbReference type="GO" id="GO:0006357">
    <property type="term" value="P:regulation of transcription by RNA polymerase II"/>
    <property type="evidence" value="ECO:0007669"/>
    <property type="project" value="InterPro"/>
</dbReference>
<dbReference type="EMBL" id="REGN01007985">
    <property type="protein sequence ID" value="RNA04737.1"/>
    <property type="molecule type" value="Genomic_DNA"/>
</dbReference>
<dbReference type="InterPro" id="IPR036915">
    <property type="entry name" value="Cyclin-like_sf"/>
</dbReference>
<organism evidence="2 3">
    <name type="scientific">Brachionus plicatilis</name>
    <name type="common">Marine rotifer</name>
    <name type="synonym">Brachionus muelleri</name>
    <dbReference type="NCBI Taxonomy" id="10195"/>
    <lineage>
        <taxon>Eukaryota</taxon>
        <taxon>Metazoa</taxon>
        <taxon>Spiralia</taxon>
        <taxon>Gnathifera</taxon>
        <taxon>Rotifera</taxon>
        <taxon>Eurotatoria</taxon>
        <taxon>Monogononta</taxon>
        <taxon>Pseudotrocha</taxon>
        <taxon>Ploima</taxon>
        <taxon>Brachionidae</taxon>
        <taxon>Brachionus</taxon>
    </lineage>
</organism>
<comment type="caution">
    <text evidence="2">The sequence shown here is derived from an EMBL/GenBank/DDBJ whole genome shotgun (WGS) entry which is preliminary data.</text>
</comment>
<proteinExistence type="predicted"/>
<dbReference type="InterPro" id="IPR043198">
    <property type="entry name" value="Cyclin/Ssn8"/>
</dbReference>
<keyword evidence="3" id="KW-1185">Reference proteome</keyword>
<gene>
    <name evidence="2" type="ORF">BpHYR1_048745</name>
</gene>
<keyword evidence="1" id="KW-0195">Cyclin</keyword>
<dbReference type="PANTHER" id="PTHR10026">
    <property type="entry name" value="CYCLIN"/>
    <property type="match status" value="1"/>
</dbReference>
<dbReference type="AlphaFoldDB" id="A0A3M7PZX4"/>
<evidence type="ECO:0000313" key="3">
    <source>
        <dbReference type="Proteomes" id="UP000276133"/>
    </source>
</evidence>